<dbReference type="PANTHER" id="PTHR38340:SF1">
    <property type="entry name" value="S-LAYER PROTEIN"/>
    <property type="match status" value="1"/>
</dbReference>
<dbReference type="NCBIfam" id="NF033510">
    <property type="entry name" value="Ca_tandemer"/>
    <property type="match status" value="1"/>
</dbReference>
<dbReference type="PROSITE" id="PS00330">
    <property type="entry name" value="HEMOLYSIN_CALCIUM"/>
    <property type="match status" value="2"/>
</dbReference>
<dbReference type="EMBL" id="JACBFH010000001">
    <property type="protein sequence ID" value="NYY89857.1"/>
    <property type="molecule type" value="Genomic_DNA"/>
</dbReference>
<dbReference type="SUPFAM" id="SSF51120">
    <property type="entry name" value="beta-Roll"/>
    <property type="match status" value="5"/>
</dbReference>
<gene>
    <name evidence="5" type="ORF">G6321_00052515</name>
    <name evidence="4" type="ORF">G6321_15925</name>
</gene>
<proteinExistence type="predicted"/>
<dbReference type="Gene3D" id="2.60.40.10">
    <property type="entry name" value="Immunoglobulins"/>
    <property type="match status" value="2"/>
</dbReference>
<organism evidence="4">
    <name type="scientific">Bradyrhizobium barranii subsp. barranii</name>
    <dbReference type="NCBI Taxonomy" id="2823807"/>
    <lineage>
        <taxon>Bacteria</taxon>
        <taxon>Pseudomonadati</taxon>
        <taxon>Pseudomonadota</taxon>
        <taxon>Alphaproteobacteria</taxon>
        <taxon>Hyphomicrobiales</taxon>
        <taxon>Nitrobacteraceae</taxon>
        <taxon>Bradyrhizobium</taxon>
        <taxon>Bradyrhizobium barranii</taxon>
    </lineage>
</organism>
<dbReference type="InterPro" id="IPR011049">
    <property type="entry name" value="Serralysin-like_metalloprot_C"/>
</dbReference>
<dbReference type="InterPro" id="IPR018511">
    <property type="entry name" value="Hemolysin-typ_Ca-bd_CS"/>
</dbReference>
<accession>A0A7Z0QBJ1</accession>
<reference evidence="5 6" key="3">
    <citation type="journal article" date="2022" name="Int. J. Syst. Evol. Microbiol.">
        <title>Strains of Bradyrhizobium barranii sp. nov. associated with legumes native to Canada are symbionts of soybeans and belong to different subspecies (subsp. barranii subsp. nov. and subsp. apii subsp. nov.) and symbiovars (sv. glycinearum and sv. septentrionale).</title>
        <authorList>
            <person name="Bromfield E.S.P."/>
            <person name="Cloutier S."/>
            <person name="Wasai-Hara S."/>
            <person name="Minamisawa K."/>
        </authorList>
    </citation>
    <scope>NUCLEOTIDE SEQUENCE [LARGE SCALE GENOMIC DNA]</scope>
    <source>
        <strain evidence="5 6">323S2</strain>
    </source>
</reference>
<feature type="domain" description="Bacterial Ig-like" evidence="3">
    <location>
        <begin position="598"/>
        <end position="691"/>
    </location>
</feature>
<name>A0A7Z0QBJ1_9BRAD</name>
<comment type="subcellular location">
    <subcellularLocation>
        <location evidence="1">Secreted</location>
    </subcellularLocation>
</comment>
<dbReference type="InterPro" id="IPR013783">
    <property type="entry name" value="Ig-like_fold"/>
</dbReference>
<dbReference type="EMBL" id="CP088280">
    <property type="protein sequence ID" value="UGX94085.1"/>
    <property type="molecule type" value="Genomic_DNA"/>
</dbReference>
<evidence type="ECO:0000313" key="5">
    <source>
        <dbReference type="EMBL" id="UGX94085.1"/>
    </source>
</evidence>
<evidence type="ECO:0000313" key="6">
    <source>
        <dbReference type="Proteomes" id="UP000564836"/>
    </source>
</evidence>
<dbReference type="RefSeq" id="WP_166346389.1">
    <property type="nucleotide sequence ID" value="NZ_CP088280.1"/>
</dbReference>
<dbReference type="InterPro" id="IPR001343">
    <property type="entry name" value="Hemolysn_Ca-bd"/>
</dbReference>
<protein>
    <submittedName>
        <fullName evidence="5">Ig-like domain-containing protein</fullName>
    </submittedName>
</protein>
<dbReference type="GO" id="GO:0005509">
    <property type="term" value="F:calcium ion binding"/>
    <property type="evidence" value="ECO:0007669"/>
    <property type="project" value="InterPro"/>
</dbReference>
<evidence type="ECO:0000256" key="1">
    <source>
        <dbReference type="ARBA" id="ARBA00004613"/>
    </source>
</evidence>
<dbReference type="GO" id="GO:0005576">
    <property type="term" value="C:extracellular region"/>
    <property type="evidence" value="ECO:0007669"/>
    <property type="project" value="UniProtKB-SubCell"/>
</dbReference>
<dbReference type="InterPro" id="IPR044016">
    <property type="entry name" value="Big_13"/>
</dbReference>
<reference evidence="5 6" key="1">
    <citation type="journal article" date="2017" name="Syst. Appl. Microbiol.">
        <title>Soybeans inoculated with root zone soils of Canadian native legumes harbour diverse and novel Bradyrhizobium spp. that possess agricultural potential.</title>
        <authorList>
            <person name="Bromfield E.S.P."/>
            <person name="Cloutier S."/>
            <person name="Tambong J.T."/>
            <person name="Tran Thi T.V."/>
        </authorList>
    </citation>
    <scope>NUCLEOTIDE SEQUENCE [LARGE SCALE GENOMIC DNA]</scope>
    <source>
        <strain evidence="5 6">323S2</strain>
    </source>
</reference>
<dbReference type="PANTHER" id="PTHR38340">
    <property type="entry name" value="S-LAYER PROTEIN"/>
    <property type="match status" value="1"/>
</dbReference>
<dbReference type="Proteomes" id="UP000564836">
    <property type="component" value="Chromosome"/>
</dbReference>
<dbReference type="Gene3D" id="2.150.10.10">
    <property type="entry name" value="Serralysin-like metalloprotease, C-terminal"/>
    <property type="match status" value="5"/>
</dbReference>
<keyword evidence="2" id="KW-0964">Secreted</keyword>
<dbReference type="Pfam" id="PF19077">
    <property type="entry name" value="Big_13"/>
    <property type="match status" value="2"/>
</dbReference>
<evidence type="ECO:0000259" key="3">
    <source>
        <dbReference type="Pfam" id="PF19077"/>
    </source>
</evidence>
<dbReference type="PRINTS" id="PR00313">
    <property type="entry name" value="CABNDNGRPT"/>
</dbReference>
<evidence type="ECO:0000313" key="4">
    <source>
        <dbReference type="EMBL" id="NYY89857.1"/>
    </source>
</evidence>
<dbReference type="InterPro" id="IPR050557">
    <property type="entry name" value="RTX_toxin/Mannuronan_C5-epim"/>
</dbReference>
<reference evidence="4" key="2">
    <citation type="submission" date="2020-06" db="EMBL/GenBank/DDBJ databases">
        <title>Whole Genome Sequence of Bradyrhizobium sp. Strain 323S2.</title>
        <authorList>
            <person name="Bromfield E.S.P."/>
        </authorList>
    </citation>
    <scope>NUCLEOTIDE SEQUENCE [LARGE SCALE GENOMIC DNA]</scope>
    <source>
        <strain evidence="4">323S2</strain>
    </source>
</reference>
<dbReference type="Pfam" id="PF00353">
    <property type="entry name" value="HemolysinCabind"/>
    <property type="match status" value="8"/>
</dbReference>
<feature type="domain" description="Bacterial Ig-like" evidence="3">
    <location>
        <begin position="540"/>
        <end position="596"/>
    </location>
</feature>
<evidence type="ECO:0000256" key="2">
    <source>
        <dbReference type="ARBA" id="ARBA00022525"/>
    </source>
</evidence>
<sequence>MDVTGKPSFFNGPDTFTLSTGTADIHYHGGGNNGSAAVYVSSGKATVDFTGSQNFNNINIGDIATFNYDDVFTASAISGRNSIGIGGSGAFDLRQIHLNGSWALALSPDQSVEIDQASVSHLTSISGGTSDHLHTADATLDLTHTTVVNGADIASTNASGTTFTVANATTGFHVLGGAGDDTLVASGFAFTAGQRAAIFAGTSVDVIQDSSGTYNGLSTLSVSTSGAGITNGSGVLGVGHVVTITVLMGRVATVDTSNGSPTMTLNDGATAGYVGGSGTDKLTFTYTVGPGDSSPDLAITAFSLNGGTIKDNFGNDADLRAAVTNPDGVLVIDGVAPAKPAAPVDAAVSNGYVNAANNTAAQMLTGTAEAGSAVAIYDGTSSSTLFQTYPVTQTVANGWIANGFGQTNEYEPFSLSQVSTITSIDFVVRAGGAAPNFPADVDVTIYAAGPVQGQLGSAVFSHDYSAAELTTLFIDTANIGILGAEVKLPSTTLSSGTYYLSLTSNGSPLYPTLYPGVASSLYFVDGNPRGGTPTSMDFAINGFQALGTTTADGLGNWSYTIGSLTNGSTHSYMVTATDAAGNISAISDPLAFAVDTSAPVVTASLASDTGLSATDKITSNAAIAGAAEANAVIHFTVDGTEIVATVEADASGAWSFAPTGLADGSHTVIASETDAAGNVGATSPVTFTLDTHGPTGWQFTLANSNFDGTTNIAAGTVIGSIAQTGDATGSPFKYFFASNAAGTSGISQSSNGISIDANTGVLTTTAALSSWPSIYVVAEDQAGNLYAQPLTLQFGTSAGQAITVAAGATATFGLGGNDTIAGTSAANNIAGGAGNDSITGFVGADTVNGGVGTDSIVLSATSTDLNAATNAQIVNVEAINAASAAAGVVIDLHSQSEGFTVTGSALDDTITGGTGADSIAAGGGNDKVIGFVGADSVNGGAGTDTIVLSATSTDFNVATNAQITNVEAVSAASAAAGVTIDLHNQSEGFTIAGSALADLITGGGGADSIIGFVGADTVNGGAGTDSVILSATSSDLNTAADAQIVNVEAINAASAAAGVVIDLHSQSEGFTITGTTSDDIITGGAGADSITAGGGNDKIIGFIGADIVNGGAGTDTIVLSATSTGLNTATNAQITNVEAVSAASADAGVTIDIHNQSEKFIITGSAFADQIAGGGGADTLIGGLGDDTYIITNTGDTVVENAGEGTDTVQSSVTYTLGTNVENLTLTGTSNINGTGNGVDNVIVGNSGNNILVGLGGADTLDGGQGTDTATYTASGTGVNVSLATGQGSGGDAQGDILANIENLTGSQFNDLLEGDAGNNVLAGGAGIDTVSYAHASAGVTVSLAVTSAQNTFGAGSDTLTGFENLTGSAYNDVLTGSSAADVLTGGGGNDVLNGGGGADTLDGGAGADRLTGGAGNDSFKFNFGEANGDVVTDFAGAGANAGDHLDFYGYGTLASGATFQRVAATDFYTITPDAAHGGAALAETIEILNVFNLNTSAGSNDFILH</sequence>